<accession>A0A448X431</accession>
<protein>
    <submittedName>
        <fullName evidence="2">Uncharacterized protein</fullName>
    </submittedName>
</protein>
<evidence type="ECO:0000313" key="2">
    <source>
        <dbReference type="EMBL" id="VEL27422.1"/>
    </source>
</evidence>
<gene>
    <name evidence="2" type="ORF">PXEA_LOCUS20862</name>
</gene>
<reference evidence="2" key="1">
    <citation type="submission" date="2018-11" db="EMBL/GenBank/DDBJ databases">
        <authorList>
            <consortium name="Pathogen Informatics"/>
        </authorList>
    </citation>
    <scope>NUCLEOTIDE SEQUENCE</scope>
</reference>
<proteinExistence type="predicted"/>
<name>A0A448X431_9PLAT</name>
<organism evidence="2 3">
    <name type="scientific">Protopolystoma xenopodis</name>
    <dbReference type="NCBI Taxonomy" id="117903"/>
    <lineage>
        <taxon>Eukaryota</taxon>
        <taxon>Metazoa</taxon>
        <taxon>Spiralia</taxon>
        <taxon>Lophotrochozoa</taxon>
        <taxon>Platyhelminthes</taxon>
        <taxon>Monogenea</taxon>
        <taxon>Polyopisthocotylea</taxon>
        <taxon>Polystomatidea</taxon>
        <taxon>Polystomatidae</taxon>
        <taxon>Protopolystoma</taxon>
    </lineage>
</organism>
<dbReference type="Proteomes" id="UP000784294">
    <property type="component" value="Unassembled WGS sequence"/>
</dbReference>
<evidence type="ECO:0000256" key="1">
    <source>
        <dbReference type="SAM" id="MobiDB-lite"/>
    </source>
</evidence>
<feature type="non-terminal residue" evidence="2">
    <location>
        <position position="481"/>
    </location>
</feature>
<dbReference type="EMBL" id="CAAALY010087144">
    <property type="protein sequence ID" value="VEL27422.1"/>
    <property type="molecule type" value="Genomic_DNA"/>
</dbReference>
<comment type="caution">
    <text evidence="2">The sequence shown here is derived from an EMBL/GenBank/DDBJ whole genome shotgun (WGS) entry which is preliminary data.</text>
</comment>
<feature type="region of interest" description="Disordered" evidence="1">
    <location>
        <begin position="413"/>
        <end position="481"/>
    </location>
</feature>
<sequence>MNTSTDTENINDEAFGNKSRLKDGSLEKMEATVPAMLGELVTSWTHEPLDRPLSSTSLPVFSSASRSLSSPRLLWLDESCKQGLQQNNEASSSSPSAFHASTSLMNCIVYSPIEVPLSTMQSLPKNNENSTDIQTACHKTQLTERDPTVSSILPATETTSKLLNLNCLDLAAYEDSPSLVTPSEDMPCSSSVMIQVGETVTSKDISSDRSCLRGLLVNNITSDDNRFTNAISIPSTCGSDDVKLEDVGTIKVVGSLGRLSGHEWTPSERSLMVEQSTSDCYEFPQPLVMKTEIVTGHVDRKSASRRLPTDVNDASDGYTHLFAVRPTCSSTFDEGLHMATNSNDIATIISSACSSDEARLVPFTGLATTSGGTTKAMGGEKAVFSSLAHLPFVAISESPQMVQNIFLQNQAPSVPIHSSRPTSTPTPASTLTLTPTHKPTSSVSVPTPLSASSPSPSPSSLSSPSPAKRRRRAQPTAHSGT</sequence>
<keyword evidence="3" id="KW-1185">Reference proteome</keyword>
<feature type="compositionally biased region" description="Low complexity" evidence="1">
    <location>
        <begin position="418"/>
        <end position="466"/>
    </location>
</feature>
<dbReference type="AlphaFoldDB" id="A0A448X431"/>
<evidence type="ECO:0000313" key="3">
    <source>
        <dbReference type="Proteomes" id="UP000784294"/>
    </source>
</evidence>